<dbReference type="Pfam" id="PF11951">
    <property type="entry name" value="Fungal_trans_2"/>
    <property type="match status" value="1"/>
</dbReference>
<dbReference type="InterPro" id="IPR036864">
    <property type="entry name" value="Zn2-C6_fun-type_DNA-bd_sf"/>
</dbReference>
<evidence type="ECO:0000256" key="2">
    <source>
        <dbReference type="SAM" id="MobiDB-lite"/>
    </source>
</evidence>
<dbReference type="InParanoid" id="A0A194X703"/>
<feature type="region of interest" description="Disordered" evidence="2">
    <location>
        <begin position="78"/>
        <end position="107"/>
    </location>
</feature>
<feature type="compositionally biased region" description="Basic residues" evidence="2">
    <location>
        <begin position="20"/>
        <end position="32"/>
    </location>
</feature>
<evidence type="ECO:0008006" key="5">
    <source>
        <dbReference type="Google" id="ProtNLM"/>
    </source>
</evidence>
<dbReference type="Proteomes" id="UP000070700">
    <property type="component" value="Unassembled WGS sequence"/>
</dbReference>
<dbReference type="KEGG" id="psco:LY89DRAFT_587101"/>
<dbReference type="InterPro" id="IPR021858">
    <property type="entry name" value="Fun_TF"/>
</dbReference>
<organism evidence="3 4">
    <name type="scientific">Mollisia scopiformis</name>
    <name type="common">Conifer needle endophyte fungus</name>
    <name type="synonym">Phialocephala scopiformis</name>
    <dbReference type="NCBI Taxonomy" id="149040"/>
    <lineage>
        <taxon>Eukaryota</taxon>
        <taxon>Fungi</taxon>
        <taxon>Dikarya</taxon>
        <taxon>Ascomycota</taxon>
        <taxon>Pezizomycotina</taxon>
        <taxon>Leotiomycetes</taxon>
        <taxon>Helotiales</taxon>
        <taxon>Mollisiaceae</taxon>
        <taxon>Mollisia</taxon>
    </lineage>
</organism>
<evidence type="ECO:0000256" key="1">
    <source>
        <dbReference type="ARBA" id="ARBA00023242"/>
    </source>
</evidence>
<dbReference type="EMBL" id="KQ947417">
    <property type="protein sequence ID" value="KUJ15864.1"/>
    <property type="molecule type" value="Genomic_DNA"/>
</dbReference>
<dbReference type="GO" id="GO:0008270">
    <property type="term" value="F:zinc ion binding"/>
    <property type="evidence" value="ECO:0007669"/>
    <property type="project" value="InterPro"/>
</dbReference>
<keyword evidence="1" id="KW-0539">Nucleus</keyword>
<dbReference type="RefSeq" id="XP_018070219.1">
    <property type="nucleotide sequence ID" value="XM_018209406.1"/>
</dbReference>
<gene>
    <name evidence="3" type="ORF">LY89DRAFT_587101</name>
</gene>
<proteinExistence type="predicted"/>
<evidence type="ECO:0000313" key="4">
    <source>
        <dbReference type="Proteomes" id="UP000070700"/>
    </source>
</evidence>
<reference evidence="3 4" key="1">
    <citation type="submission" date="2015-10" db="EMBL/GenBank/DDBJ databases">
        <title>Full genome of DAOMC 229536 Phialocephala scopiformis, a fungal endophyte of spruce producing the potent anti-insectan compound rugulosin.</title>
        <authorList>
            <consortium name="DOE Joint Genome Institute"/>
            <person name="Walker A.K."/>
            <person name="Frasz S.L."/>
            <person name="Seifert K.A."/>
            <person name="Miller J.D."/>
            <person name="Mondo S.J."/>
            <person name="Labutti K."/>
            <person name="Lipzen A."/>
            <person name="Dockter R."/>
            <person name="Kennedy M."/>
            <person name="Grigoriev I.V."/>
            <person name="Spatafora J.W."/>
        </authorList>
    </citation>
    <scope>NUCLEOTIDE SEQUENCE [LARGE SCALE GENOMIC DNA]</scope>
    <source>
        <strain evidence="3 4">CBS 120377</strain>
    </source>
</reference>
<dbReference type="GeneID" id="28819132"/>
<dbReference type="InterPro" id="IPR001138">
    <property type="entry name" value="Zn2Cys6_DnaBD"/>
</dbReference>
<dbReference type="AlphaFoldDB" id="A0A194X703"/>
<protein>
    <recommendedName>
        <fullName evidence="5">Zn(2)-C6 fungal-type domain-containing protein</fullName>
    </recommendedName>
</protein>
<accession>A0A194X703</accession>
<dbReference type="OrthoDB" id="3546279at2759"/>
<dbReference type="InterPro" id="IPR052400">
    <property type="entry name" value="Zn2-C6_fungal_TF"/>
</dbReference>
<name>A0A194X703_MOLSC</name>
<evidence type="ECO:0000313" key="3">
    <source>
        <dbReference type="EMBL" id="KUJ15864.1"/>
    </source>
</evidence>
<feature type="compositionally biased region" description="Polar residues" evidence="2">
    <location>
        <begin position="1"/>
        <end position="12"/>
    </location>
</feature>
<keyword evidence="4" id="KW-1185">Reference proteome</keyword>
<dbReference type="GO" id="GO:0000981">
    <property type="term" value="F:DNA-binding transcription factor activity, RNA polymerase II-specific"/>
    <property type="evidence" value="ECO:0007669"/>
    <property type="project" value="InterPro"/>
</dbReference>
<dbReference type="PANTHER" id="PTHR47657">
    <property type="entry name" value="STEROL REGULATORY ELEMENT-BINDING PROTEIN ECM22"/>
    <property type="match status" value="1"/>
</dbReference>
<sequence length="422" mass="47463">MFLPGSPQSSVGTDDAPSFGHRHARPRRSFKKSRRGCRTCKARKCDEVHPICSNCSKRFPGLKSCDFEPFVEVTGQGGETLRPRKRTRNTVEDSLQASFAPHPTGLTPEGRSRLLELKLMHHYTNVTCTQLPDGELAEGRRVWSVDIPRLAFQSDLVLNALFGISALHYSALTPKDPVLPYAATFYFDKVVRNHRIALANVDRGSAEAVLATAILICHHTWISAHSTTSDGLYEVPLQTYYMARGIQALFDQMWPWLRGSAYLWYIERQPIMASGEIAHQTEWATNVQEDLARVSDTFEDDDVSTEDKIIYEKTVAELSSMCCAISNSVSQQQLQRRVATMPVRLPGRFLELIELKDPRALGLLARNLALLKVINTVWWLHGLEPSQLVTETSFAGIAGMLPNEWLWIMAWPAKVISGEMRP</sequence>
<dbReference type="SUPFAM" id="SSF57701">
    <property type="entry name" value="Zn2/Cys6 DNA-binding domain"/>
    <property type="match status" value="1"/>
</dbReference>
<feature type="region of interest" description="Disordered" evidence="2">
    <location>
        <begin position="1"/>
        <end position="32"/>
    </location>
</feature>
<dbReference type="PANTHER" id="PTHR47657:SF14">
    <property type="entry name" value="ZN(2)-C6 FUNGAL-TYPE DOMAIN-CONTAINING PROTEIN"/>
    <property type="match status" value="1"/>
</dbReference>
<dbReference type="CDD" id="cd00067">
    <property type="entry name" value="GAL4"/>
    <property type="match status" value="1"/>
</dbReference>